<feature type="transmembrane region" description="Helical" evidence="13">
    <location>
        <begin position="471"/>
        <end position="489"/>
    </location>
</feature>
<dbReference type="Pfam" id="PF01554">
    <property type="entry name" value="MatE"/>
    <property type="match status" value="2"/>
</dbReference>
<feature type="transmembrane region" description="Helical" evidence="13">
    <location>
        <begin position="372"/>
        <end position="395"/>
    </location>
</feature>
<dbReference type="InterPro" id="IPR002528">
    <property type="entry name" value="MATE_fam"/>
</dbReference>
<dbReference type="InterPro" id="IPR048279">
    <property type="entry name" value="MdtK-like"/>
</dbReference>
<evidence type="ECO:0000256" key="5">
    <source>
        <dbReference type="ARBA" id="ARBA00022448"/>
    </source>
</evidence>
<keyword evidence="8 13" id="KW-0812">Transmembrane</keyword>
<reference evidence="14 15" key="1">
    <citation type="submission" date="2024-04" db="EMBL/GenBank/DDBJ databases">
        <title>Defined microbial consortia suppress multidrug-resistant proinflammatory Enterobacteriaceae via ecological control.</title>
        <authorList>
            <person name="Furuichi M."/>
            <person name="Kawaguchi T."/>
            <person name="Pust M."/>
            <person name="Yasuma K."/>
            <person name="Plichta D."/>
            <person name="Hasegawa N."/>
            <person name="Ohya T."/>
            <person name="Bhattarai S."/>
            <person name="Sasajima S."/>
            <person name="Aoto Y."/>
            <person name="Tuganbaev T."/>
            <person name="Yaginuma M."/>
            <person name="Ueda M."/>
            <person name="Okahashi N."/>
            <person name="Amafuji K."/>
            <person name="Kiridooshi Y."/>
            <person name="Sugita K."/>
            <person name="Strazar M."/>
            <person name="Skelly A."/>
            <person name="Suda W."/>
            <person name="Hattori M."/>
            <person name="Nakamoto N."/>
            <person name="Caballero S."/>
            <person name="Norman J."/>
            <person name="Olle B."/>
            <person name="Tanoue T."/>
            <person name="Arita M."/>
            <person name="Bucci V."/>
            <person name="Atarashi K."/>
            <person name="Xavier R."/>
            <person name="Honda K."/>
        </authorList>
    </citation>
    <scope>NUCLEOTIDE SEQUENCE [LARGE SCALE GENOMIC DNA]</scope>
    <source>
        <strain evidence="15">k34-0107-D12</strain>
    </source>
</reference>
<evidence type="ECO:0000256" key="3">
    <source>
        <dbReference type="ARBA" id="ARBA00010199"/>
    </source>
</evidence>
<feature type="transmembrane region" description="Helical" evidence="13">
    <location>
        <begin position="67"/>
        <end position="87"/>
    </location>
</feature>
<dbReference type="NCBIfam" id="TIGR00797">
    <property type="entry name" value="matE"/>
    <property type="match status" value="1"/>
</dbReference>
<evidence type="ECO:0000256" key="2">
    <source>
        <dbReference type="ARBA" id="ARBA00004651"/>
    </source>
</evidence>
<name>A0ABQ0BVE4_9FIRM</name>
<dbReference type="CDD" id="cd13138">
    <property type="entry name" value="MATE_yoeA_like"/>
    <property type="match status" value="1"/>
</dbReference>
<keyword evidence="6" id="KW-0050">Antiport</keyword>
<evidence type="ECO:0000256" key="8">
    <source>
        <dbReference type="ARBA" id="ARBA00022692"/>
    </source>
</evidence>
<sequence length="506" mass="54445">MFCLLPFVFELLLSYKQREHITVAALCFLIMHVPVPGKGMPDLSMKGRNDLMRKEQDLTTGNVSKKLIKFAVPLLLANLLQSFYSIMDMLVVGRFVGETGLAAISNASMISFIINSICIGVTMGGTVLVAQYKGADDEEGQRETVGTLFSLSFFASLLVTVSGLLVYRPLFQILRVPAGSMQDACDYMRIICCGTVFVFGYNAVCSVMKGLGDSKSSLYFIAAAAVVNILLDLLLVGPFGMGTAGAAYATVFSQGISLAISICCLRRKTFIFPFRLKNFAVQPEKMAAVLKVGLPTAVQMAVVNISYLMITGMLNQFGVSVAAASGVGLKVNTFAGMPCWAVGQAVTAMAGQNMGAGRTDRVKKTTETGLRLNLLITLMAVVLVQLFAGQIIMLFEPQNKEVIADGILYLRICCGINSLVYAALYTFDSFAIGIGAANIAMVNALLDAAVVRLPVSWLLAFTAGMGFPGVYVGQALSPLLPFLVGWLYFKNKGWESKRLIQPADHT</sequence>
<keyword evidence="10" id="KW-0406">Ion transport</keyword>
<keyword evidence="11 13" id="KW-0472">Membrane</keyword>
<evidence type="ECO:0000256" key="6">
    <source>
        <dbReference type="ARBA" id="ARBA00022449"/>
    </source>
</evidence>
<accession>A0ABQ0BVE4</accession>
<evidence type="ECO:0000256" key="4">
    <source>
        <dbReference type="ARBA" id="ARBA00020268"/>
    </source>
</evidence>
<gene>
    <name evidence="14" type="ORF">K340107D12_33220</name>
</gene>
<evidence type="ECO:0000256" key="7">
    <source>
        <dbReference type="ARBA" id="ARBA00022475"/>
    </source>
</evidence>
<dbReference type="PANTHER" id="PTHR43298">
    <property type="entry name" value="MULTIDRUG RESISTANCE PROTEIN NORM-RELATED"/>
    <property type="match status" value="1"/>
</dbReference>
<evidence type="ECO:0000256" key="12">
    <source>
        <dbReference type="ARBA" id="ARBA00031636"/>
    </source>
</evidence>
<feature type="transmembrane region" description="Helical" evidence="13">
    <location>
        <begin position="20"/>
        <end position="37"/>
    </location>
</feature>
<feature type="transmembrane region" description="Helical" evidence="13">
    <location>
        <begin position="107"/>
        <end position="132"/>
    </location>
</feature>
<comment type="similarity">
    <text evidence="3">Belongs to the multi antimicrobial extrusion (MATE) (TC 2.A.66.1) family.</text>
</comment>
<evidence type="ECO:0000256" key="9">
    <source>
        <dbReference type="ARBA" id="ARBA00022989"/>
    </source>
</evidence>
<keyword evidence="15" id="KW-1185">Reference proteome</keyword>
<dbReference type="Proteomes" id="UP001600941">
    <property type="component" value="Unassembled WGS sequence"/>
</dbReference>
<evidence type="ECO:0000256" key="10">
    <source>
        <dbReference type="ARBA" id="ARBA00023065"/>
    </source>
</evidence>
<feature type="transmembrane region" description="Helical" evidence="13">
    <location>
        <begin position="187"/>
        <end position="205"/>
    </location>
</feature>
<dbReference type="PANTHER" id="PTHR43298:SF2">
    <property type="entry name" value="FMN_FAD EXPORTER YEEO-RELATED"/>
    <property type="match status" value="1"/>
</dbReference>
<evidence type="ECO:0000256" key="11">
    <source>
        <dbReference type="ARBA" id="ARBA00023136"/>
    </source>
</evidence>
<feature type="transmembrane region" description="Helical" evidence="13">
    <location>
        <begin position="439"/>
        <end position="459"/>
    </location>
</feature>
<evidence type="ECO:0000256" key="1">
    <source>
        <dbReference type="ARBA" id="ARBA00003408"/>
    </source>
</evidence>
<keyword evidence="9 13" id="KW-1133">Transmembrane helix</keyword>
<comment type="function">
    <text evidence="1">Multidrug efflux pump.</text>
</comment>
<protein>
    <recommendedName>
        <fullName evidence="4">Probable multidrug resistance protein NorM</fullName>
    </recommendedName>
    <alternativeName>
        <fullName evidence="12">Multidrug-efflux transporter</fullName>
    </alternativeName>
</protein>
<evidence type="ECO:0000313" key="14">
    <source>
        <dbReference type="EMBL" id="GAA6500506.1"/>
    </source>
</evidence>
<feature type="transmembrane region" description="Helical" evidence="13">
    <location>
        <begin position="144"/>
        <end position="167"/>
    </location>
</feature>
<dbReference type="PIRSF" id="PIRSF006603">
    <property type="entry name" value="DinF"/>
    <property type="match status" value="1"/>
</dbReference>
<evidence type="ECO:0000256" key="13">
    <source>
        <dbReference type="SAM" id="Phobius"/>
    </source>
</evidence>
<proteinExistence type="inferred from homology"/>
<comment type="subcellular location">
    <subcellularLocation>
        <location evidence="2">Cell membrane</location>
        <topology evidence="2">Multi-pass membrane protein</topology>
    </subcellularLocation>
</comment>
<feature type="transmembrane region" description="Helical" evidence="13">
    <location>
        <begin position="217"/>
        <end position="239"/>
    </location>
</feature>
<keyword evidence="7" id="KW-1003">Cell membrane</keyword>
<feature type="transmembrane region" description="Helical" evidence="13">
    <location>
        <begin position="407"/>
        <end position="427"/>
    </location>
</feature>
<dbReference type="InterPro" id="IPR050222">
    <property type="entry name" value="MATE_MdtK"/>
</dbReference>
<keyword evidence="5" id="KW-0813">Transport</keyword>
<feature type="transmembrane region" description="Helical" evidence="13">
    <location>
        <begin position="245"/>
        <end position="265"/>
    </location>
</feature>
<comment type="caution">
    <text evidence="14">The sequence shown here is derived from an EMBL/GenBank/DDBJ whole genome shotgun (WGS) entry which is preliminary data.</text>
</comment>
<dbReference type="EMBL" id="BAABZQ010000001">
    <property type="protein sequence ID" value="GAA6500506.1"/>
    <property type="molecule type" value="Genomic_DNA"/>
</dbReference>
<organism evidence="14 15">
    <name type="scientific">Blautia parvula</name>
    <dbReference type="NCBI Taxonomy" id="2877527"/>
    <lineage>
        <taxon>Bacteria</taxon>
        <taxon>Bacillati</taxon>
        <taxon>Bacillota</taxon>
        <taxon>Clostridia</taxon>
        <taxon>Lachnospirales</taxon>
        <taxon>Lachnospiraceae</taxon>
        <taxon>Blautia</taxon>
    </lineage>
</organism>
<evidence type="ECO:0000313" key="15">
    <source>
        <dbReference type="Proteomes" id="UP001600941"/>
    </source>
</evidence>